<dbReference type="InterPro" id="IPR008920">
    <property type="entry name" value="TF_FadR/GntR_C"/>
</dbReference>
<evidence type="ECO:0000256" key="2">
    <source>
        <dbReference type="ARBA" id="ARBA00023125"/>
    </source>
</evidence>
<keyword evidence="1" id="KW-0805">Transcription regulation</keyword>
<dbReference type="Gene3D" id="1.20.120.530">
    <property type="entry name" value="GntR ligand-binding domain-like"/>
    <property type="match status" value="1"/>
</dbReference>
<keyword evidence="6" id="KW-1185">Reference proteome</keyword>
<evidence type="ECO:0000313" key="5">
    <source>
        <dbReference type="EMBL" id="MBC8609647.1"/>
    </source>
</evidence>
<dbReference type="PANTHER" id="PTHR43537:SF5">
    <property type="entry name" value="UXU OPERON TRANSCRIPTIONAL REGULATOR"/>
    <property type="match status" value="1"/>
</dbReference>
<dbReference type="SUPFAM" id="SSF48008">
    <property type="entry name" value="GntR ligand-binding domain-like"/>
    <property type="match status" value="1"/>
</dbReference>
<dbReference type="InterPro" id="IPR036388">
    <property type="entry name" value="WH-like_DNA-bd_sf"/>
</dbReference>
<dbReference type="GO" id="GO:0003700">
    <property type="term" value="F:DNA-binding transcription factor activity"/>
    <property type="evidence" value="ECO:0007669"/>
    <property type="project" value="InterPro"/>
</dbReference>
<organism evidence="5 6">
    <name type="scientific">Massiliimalia timonensis</name>
    <dbReference type="NCBI Taxonomy" id="1987501"/>
    <lineage>
        <taxon>Bacteria</taxon>
        <taxon>Bacillati</taxon>
        <taxon>Bacillota</taxon>
        <taxon>Clostridia</taxon>
        <taxon>Eubacteriales</taxon>
        <taxon>Oscillospiraceae</taxon>
        <taxon>Massiliimalia</taxon>
    </lineage>
</organism>
<keyword evidence="3" id="KW-0804">Transcription</keyword>
<evidence type="ECO:0000256" key="3">
    <source>
        <dbReference type="ARBA" id="ARBA00023163"/>
    </source>
</evidence>
<dbReference type="Pfam" id="PF07729">
    <property type="entry name" value="FCD"/>
    <property type="match status" value="1"/>
</dbReference>
<dbReference type="CDD" id="cd07377">
    <property type="entry name" value="WHTH_GntR"/>
    <property type="match status" value="1"/>
</dbReference>
<dbReference type="SUPFAM" id="SSF46785">
    <property type="entry name" value="Winged helix' DNA-binding domain"/>
    <property type="match status" value="1"/>
</dbReference>
<dbReference type="Gene3D" id="1.10.10.10">
    <property type="entry name" value="Winged helix-like DNA-binding domain superfamily/Winged helix DNA-binding domain"/>
    <property type="match status" value="1"/>
</dbReference>
<dbReference type="InterPro" id="IPR036390">
    <property type="entry name" value="WH_DNA-bd_sf"/>
</dbReference>
<reference evidence="5" key="1">
    <citation type="submission" date="2020-08" db="EMBL/GenBank/DDBJ databases">
        <title>Genome public.</title>
        <authorList>
            <person name="Liu C."/>
            <person name="Sun Q."/>
        </authorList>
    </citation>
    <scope>NUCLEOTIDE SEQUENCE</scope>
    <source>
        <strain evidence="5">NSJ-15</strain>
    </source>
</reference>
<keyword evidence="2" id="KW-0238">DNA-binding</keyword>
<proteinExistence type="predicted"/>
<accession>A0A8J6PCV0</accession>
<dbReference type="Proteomes" id="UP000632659">
    <property type="component" value="Unassembled WGS sequence"/>
</dbReference>
<evidence type="ECO:0000256" key="1">
    <source>
        <dbReference type="ARBA" id="ARBA00023015"/>
    </source>
</evidence>
<sequence>MLDPHRPESGKINKRSVVDLIMDQLLSDITSGVYRPGTKLPNEYELIEKMQVSRNSLREAIKILTAMGIVEIRRGDGTYVCSQVNPSVFDNVVYSMISGESTSAEMLELRQILDDATVRLAIEKITEEEMLRLEQNIQQMRVALAEGKTGLAQELDLNFHMVLIESCKNVFFIRIAKGVYGIFERSIGQNVCLEKLDSKAPVYHQRILECIREKDYRRVHQVVADSLITWRERL</sequence>
<dbReference type="OrthoDB" id="9799482at2"/>
<feature type="domain" description="HTH gntR-type" evidence="4">
    <location>
        <begin position="15"/>
        <end position="83"/>
    </location>
</feature>
<dbReference type="RefSeq" id="WP_093988091.1">
    <property type="nucleotide sequence ID" value="NZ_FYDD01000003.1"/>
</dbReference>
<evidence type="ECO:0000259" key="4">
    <source>
        <dbReference type="PROSITE" id="PS50949"/>
    </source>
</evidence>
<dbReference type="SMART" id="SM00345">
    <property type="entry name" value="HTH_GNTR"/>
    <property type="match status" value="1"/>
</dbReference>
<dbReference type="AlphaFoldDB" id="A0A8J6PCV0"/>
<dbReference type="SMART" id="SM00895">
    <property type="entry name" value="FCD"/>
    <property type="match status" value="1"/>
</dbReference>
<dbReference type="InterPro" id="IPR000524">
    <property type="entry name" value="Tscrpt_reg_HTH_GntR"/>
</dbReference>
<protein>
    <submittedName>
        <fullName evidence="5">FadR family transcriptional regulator</fullName>
    </submittedName>
</protein>
<evidence type="ECO:0000313" key="6">
    <source>
        <dbReference type="Proteomes" id="UP000632659"/>
    </source>
</evidence>
<dbReference type="PRINTS" id="PR00035">
    <property type="entry name" value="HTHGNTR"/>
</dbReference>
<dbReference type="InterPro" id="IPR011711">
    <property type="entry name" value="GntR_C"/>
</dbReference>
<gene>
    <name evidence="5" type="ORF">H8702_00745</name>
</gene>
<dbReference type="GO" id="GO:0003677">
    <property type="term" value="F:DNA binding"/>
    <property type="evidence" value="ECO:0007669"/>
    <property type="project" value="UniProtKB-KW"/>
</dbReference>
<name>A0A8J6PCV0_9FIRM</name>
<comment type="caution">
    <text evidence="5">The sequence shown here is derived from an EMBL/GenBank/DDBJ whole genome shotgun (WGS) entry which is preliminary data.</text>
</comment>
<dbReference type="PROSITE" id="PS50949">
    <property type="entry name" value="HTH_GNTR"/>
    <property type="match status" value="1"/>
</dbReference>
<dbReference type="PANTHER" id="PTHR43537">
    <property type="entry name" value="TRANSCRIPTIONAL REGULATOR, GNTR FAMILY"/>
    <property type="match status" value="1"/>
</dbReference>
<dbReference type="EMBL" id="JACRTL010000001">
    <property type="protein sequence ID" value="MBC8609647.1"/>
    <property type="molecule type" value="Genomic_DNA"/>
</dbReference>
<dbReference type="Pfam" id="PF00392">
    <property type="entry name" value="GntR"/>
    <property type="match status" value="1"/>
</dbReference>